<evidence type="ECO:0000256" key="1">
    <source>
        <dbReference type="SAM" id="MobiDB-lite"/>
    </source>
</evidence>
<dbReference type="AlphaFoldDB" id="A0A6A1VMN7"/>
<evidence type="ECO:0000313" key="2">
    <source>
        <dbReference type="EMBL" id="KAB1213166.1"/>
    </source>
</evidence>
<sequence length="124" mass="13946">MGFMQNEDGEWVRKGVVTPHKEGAGGSESEEESEDEEEEATARTETPPPIGYSSRKTVGSSHEPRLNSLEASMDEIKENRRNWQEYGGIGHLYADGFEDIKKILGAHTERFGTLDKDVFKDELE</sequence>
<gene>
    <name evidence="2" type="ORF">CJ030_MR5G021744</name>
</gene>
<evidence type="ECO:0000313" key="3">
    <source>
        <dbReference type="Proteomes" id="UP000516437"/>
    </source>
</evidence>
<accession>A0A6A1VMN7</accession>
<keyword evidence="3" id="KW-1185">Reference proteome</keyword>
<protein>
    <submittedName>
        <fullName evidence="2">Uncharacterized protein</fullName>
    </submittedName>
</protein>
<dbReference type="EMBL" id="RXIC02000023">
    <property type="protein sequence ID" value="KAB1213166.1"/>
    <property type="molecule type" value="Genomic_DNA"/>
</dbReference>
<comment type="caution">
    <text evidence="2">The sequence shown here is derived from an EMBL/GenBank/DDBJ whole genome shotgun (WGS) entry which is preliminary data.</text>
</comment>
<dbReference type="Proteomes" id="UP000516437">
    <property type="component" value="Chromosome 5"/>
</dbReference>
<name>A0A6A1VMN7_9ROSI</name>
<feature type="region of interest" description="Disordered" evidence="1">
    <location>
        <begin position="1"/>
        <end position="73"/>
    </location>
</feature>
<organism evidence="2 3">
    <name type="scientific">Morella rubra</name>
    <name type="common">Chinese bayberry</name>
    <dbReference type="NCBI Taxonomy" id="262757"/>
    <lineage>
        <taxon>Eukaryota</taxon>
        <taxon>Viridiplantae</taxon>
        <taxon>Streptophyta</taxon>
        <taxon>Embryophyta</taxon>
        <taxon>Tracheophyta</taxon>
        <taxon>Spermatophyta</taxon>
        <taxon>Magnoliopsida</taxon>
        <taxon>eudicotyledons</taxon>
        <taxon>Gunneridae</taxon>
        <taxon>Pentapetalae</taxon>
        <taxon>rosids</taxon>
        <taxon>fabids</taxon>
        <taxon>Fagales</taxon>
        <taxon>Myricaceae</taxon>
        <taxon>Morella</taxon>
    </lineage>
</organism>
<proteinExistence type="predicted"/>
<feature type="compositionally biased region" description="Acidic residues" evidence="1">
    <location>
        <begin position="28"/>
        <end position="39"/>
    </location>
</feature>
<reference evidence="2 3" key="1">
    <citation type="journal article" date="2019" name="Plant Biotechnol. J.">
        <title>The red bayberry genome and genetic basis of sex determination.</title>
        <authorList>
            <person name="Jia H.M."/>
            <person name="Jia H.J."/>
            <person name="Cai Q.L."/>
            <person name="Wang Y."/>
            <person name="Zhao H.B."/>
            <person name="Yang W.F."/>
            <person name="Wang G.Y."/>
            <person name="Li Y.H."/>
            <person name="Zhan D.L."/>
            <person name="Shen Y.T."/>
            <person name="Niu Q.F."/>
            <person name="Chang L."/>
            <person name="Qiu J."/>
            <person name="Zhao L."/>
            <person name="Xie H.B."/>
            <person name="Fu W.Y."/>
            <person name="Jin J."/>
            <person name="Li X.W."/>
            <person name="Jiao Y."/>
            <person name="Zhou C.C."/>
            <person name="Tu T."/>
            <person name="Chai C.Y."/>
            <person name="Gao J.L."/>
            <person name="Fan L.J."/>
            <person name="van de Weg E."/>
            <person name="Wang J.Y."/>
            <person name="Gao Z.S."/>
        </authorList>
    </citation>
    <scope>NUCLEOTIDE SEQUENCE [LARGE SCALE GENOMIC DNA]</scope>
    <source>
        <tissue evidence="2">Leaves</tissue>
    </source>
</reference>